<name>A0ABV8UN42_9PROT</name>
<dbReference type="RefSeq" id="WP_382423174.1">
    <property type="nucleotide sequence ID" value="NZ_JBHSCW010000008.1"/>
</dbReference>
<comment type="caution">
    <text evidence="1">The sequence shown here is derived from an EMBL/GenBank/DDBJ whole genome shotgun (WGS) entry which is preliminary data.</text>
</comment>
<gene>
    <name evidence="1" type="ORF">ACFOW6_14220</name>
</gene>
<sequence length="182" mass="21003">MALSLLLTGCSSMKPEDFENKEPRLVLEEYFLGETRAWGIFEDRFGNLRREFTVDVEGSWDGDTLVLDERFHYADGEKDRRVWRLEKIDDHRWEGTADDVQGTGVAEVYGNALNLRYTLALEIGGRIWNVDFDDWMFLMDDGVIINRARVSKLGIELGQATIFFKKPDDSEGLEESRRKAAE</sequence>
<dbReference type="InterPro" id="IPR024409">
    <property type="entry name" value="DUF3833"/>
</dbReference>
<organism evidence="1 2">
    <name type="scientific">Fodinicurvata halophila</name>
    <dbReference type="NCBI Taxonomy" id="1419723"/>
    <lineage>
        <taxon>Bacteria</taxon>
        <taxon>Pseudomonadati</taxon>
        <taxon>Pseudomonadota</taxon>
        <taxon>Alphaproteobacteria</taxon>
        <taxon>Rhodospirillales</taxon>
        <taxon>Rhodovibrionaceae</taxon>
        <taxon>Fodinicurvata</taxon>
    </lineage>
</organism>
<reference evidence="2" key="1">
    <citation type="journal article" date="2019" name="Int. J. Syst. Evol. Microbiol.">
        <title>The Global Catalogue of Microorganisms (GCM) 10K type strain sequencing project: providing services to taxonomists for standard genome sequencing and annotation.</title>
        <authorList>
            <consortium name="The Broad Institute Genomics Platform"/>
            <consortium name="The Broad Institute Genome Sequencing Center for Infectious Disease"/>
            <person name="Wu L."/>
            <person name="Ma J."/>
        </authorList>
    </citation>
    <scope>NUCLEOTIDE SEQUENCE [LARGE SCALE GENOMIC DNA]</scope>
    <source>
        <strain evidence="2">CECT 8472</strain>
    </source>
</reference>
<evidence type="ECO:0000313" key="1">
    <source>
        <dbReference type="EMBL" id="MFC4352703.1"/>
    </source>
</evidence>
<dbReference type="EMBL" id="JBHSCW010000008">
    <property type="protein sequence ID" value="MFC4352703.1"/>
    <property type="molecule type" value="Genomic_DNA"/>
</dbReference>
<dbReference type="Pfam" id="PF12915">
    <property type="entry name" value="DUF3833"/>
    <property type="match status" value="1"/>
</dbReference>
<protein>
    <submittedName>
        <fullName evidence="1">DUF3833 domain-containing protein</fullName>
    </submittedName>
</protein>
<accession>A0ABV8UN42</accession>
<keyword evidence="2" id="KW-1185">Reference proteome</keyword>
<dbReference type="Proteomes" id="UP001595799">
    <property type="component" value="Unassembled WGS sequence"/>
</dbReference>
<proteinExistence type="predicted"/>
<evidence type="ECO:0000313" key="2">
    <source>
        <dbReference type="Proteomes" id="UP001595799"/>
    </source>
</evidence>